<organism evidence="6 7">
    <name type="scientific">Hymenobacter aranciens</name>
    <dbReference type="NCBI Taxonomy" id="3063996"/>
    <lineage>
        <taxon>Bacteria</taxon>
        <taxon>Pseudomonadati</taxon>
        <taxon>Bacteroidota</taxon>
        <taxon>Cytophagia</taxon>
        <taxon>Cytophagales</taxon>
        <taxon>Hymenobacteraceae</taxon>
        <taxon>Hymenobacter</taxon>
    </lineage>
</organism>
<comment type="caution">
    <text evidence="6">The sequence shown here is derived from an EMBL/GenBank/DDBJ whole genome shotgun (WGS) entry which is preliminary data.</text>
</comment>
<name>A0ABT9B9K4_9BACT</name>
<evidence type="ECO:0000256" key="1">
    <source>
        <dbReference type="ARBA" id="ARBA00022679"/>
    </source>
</evidence>
<proteinExistence type="predicted"/>
<keyword evidence="2" id="KW-0548">Nucleotidyltransferase</keyword>
<evidence type="ECO:0000256" key="2">
    <source>
        <dbReference type="ARBA" id="ARBA00022695"/>
    </source>
</evidence>
<evidence type="ECO:0000259" key="5">
    <source>
        <dbReference type="Pfam" id="PF26305"/>
    </source>
</evidence>
<evidence type="ECO:0000256" key="4">
    <source>
        <dbReference type="ARBA" id="ARBA00023118"/>
    </source>
</evidence>
<dbReference type="RefSeq" id="WP_305005656.1">
    <property type="nucleotide sequence ID" value="NZ_JAUQSY010000003.1"/>
</dbReference>
<dbReference type="InterPro" id="IPR058909">
    <property type="entry name" value="CD_NTase_C"/>
</dbReference>
<evidence type="ECO:0000313" key="7">
    <source>
        <dbReference type="Proteomes" id="UP001176429"/>
    </source>
</evidence>
<keyword evidence="4" id="KW-0051">Antiviral defense</keyword>
<reference evidence="6" key="1">
    <citation type="submission" date="2023-07" db="EMBL/GenBank/DDBJ databases">
        <authorList>
            <person name="Kim M.K."/>
        </authorList>
    </citation>
    <scope>NUCLEOTIDE SEQUENCE</scope>
    <source>
        <strain evidence="6">ASUV-10-1</strain>
    </source>
</reference>
<feature type="domain" description="cGAS/DncV-like nucleotidyltransferase C-terminal helical" evidence="5">
    <location>
        <begin position="239"/>
        <end position="341"/>
    </location>
</feature>
<keyword evidence="3" id="KW-0547">Nucleotide-binding</keyword>
<dbReference type="Proteomes" id="UP001176429">
    <property type="component" value="Unassembled WGS sequence"/>
</dbReference>
<gene>
    <name evidence="6" type="ORF">Q5H93_06335</name>
</gene>
<evidence type="ECO:0000256" key="3">
    <source>
        <dbReference type="ARBA" id="ARBA00022741"/>
    </source>
</evidence>
<sequence>MAENYRMLTESIQERINPDHLSLQKAFSTDFEIELSTLNYSDVVKYIRLAMKGVGAEYTNRSFQAGENAKTHLRNELTNVNFEYQGSVMTNTHIRAHSDIDLLTISNDFFSYDHAGMSLVANNTNYQSSYFPRQVQLLKETVEGPRYSGSATETLRQLRLDSEGILGRKYVTCDKTHAKAIKIRNQGIGRDVDVVIANYYDDITSVINSKGRYRGIQVYNKDTNAKGSADYPFLSIDRINERGIQTVDRIKRMIRFLKNMKAKSGHDITLSSFDFNAICYDIPAANYRTSTFLQLVPVLHDQIQSICFNSSHSNRLTSVDGREHIFRDNPTKLAQLRLVFAELSSVYTDLLASGARL</sequence>
<accession>A0ABT9B9K4</accession>
<evidence type="ECO:0000313" key="6">
    <source>
        <dbReference type="EMBL" id="MDO7874343.1"/>
    </source>
</evidence>
<dbReference type="EMBL" id="JAUQSY010000003">
    <property type="protein sequence ID" value="MDO7874343.1"/>
    <property type="molecule type" value="Genomic_DNA"/>
</dbReference>
<dbReference type="Pfam" id="PF26305">
    <property type="entry name" value="CD_NTase_C"/>
    <property type="match status" value="1"/>
</dbReference>
<protein>
    <recommendedName>
        <fullName evidence="5">cGAS/DncV-like nucleotidyltransferase C-terminal helical domain-containing protein</fullName>
    </recommendedName>
</protein>
<keyword evidence="1" id="KW-0808">Transferase</keyword>
<keyword evidence="7" id="KW-1185">Reference proteome</keyword>